<dbReference type="InterPro" id="IPR036661">
    <property type="entry name" value="Luciferase-like_sf"/>
</dbReference>
<evidence type="ECO:0000256" key="3">
    <source>
        <dbReference type="ARBA" id="ARBA00023002"/>
    </source>
</evidence>
<keyword evidence="4" id="KW-0503">Monooxygenase</keyword>
<evidence type="ECO:0000259" key="6">
    <source>
        <dbReference type="Pfam" id="PF00296"/>
    </source>
</evidence>
<dbReference type="PANTHER" id="PTHR42847">
    <property type="entry name" value="ALKANESULFONATE MONOOXYGENASE"/>
    <property type="match status" value="1"/>
</dbReference>
<dbReference type="Pfam" id="PF00296">
    <property type="entry name" value="Bac_luciferase"/>
    <property type="match status" value="1"/>
</dbReference>
<dbReference type="Proteomes" id="UP000294662">
    <property type="component" value="Unassembled WGS sequence"/>
</dbReference>
<feature type="domain" description="Luciferase-like" evidence="6">
    <location>
        <begin position="19"/>
        <end position="182"/>
    </location>
</feature>
<protein>
    <submittedName>
        <fullName evidence="7">LLM class flavin-dependent oxidoreductase</fullName>
    </submittedName>
</protein>
<feature type="region of interest" description="Disordered" evidence="5">
    <location>
        <begin position="221"/>
        <end position="243"/>
    </location>
</feature>
<dbReference type="InterPro" id="IPR011251">
    <property type="entry name" value="Luciferase-like_dom"/>
</dbReference>
<evidence type="ECO:0000256" key="5">
    <source>
        <dbReference type="SAM" id="MobiDB-lite"/>
    </source>
</evidence>
<dbReference type="AlphaFoldDB" id="A0A4V2Z7W4"/>
<evidence type="ECO:0000313" key="8">
    <source>
        <dbReference type="Proteomes" id="UP000294662"/>
    </source>
</evidence>
<keyword evidence="2" id="KW-0288">FMN</keyword>
<dbReference type="InterPro" id="IPR050172">
    <property type="entry name" value="SsuD_RutA_monooxygenase"/>
</dbReference>
<name>A0A4V2Z7W4_9RHOB</name>
<sequence length="255" mass="27562">MEDSTGNLADGHGRIYSDWEQRLADFKGKHFTMDDCVMKPQPESKIELLAAGQSERGLQFSAEYTDYSFVMGQGINTPTKFTLVCEALLSTAEKSGRDVGAYVLFMIISDETDEAAQAKWETYREGADLEALSYMGVQGAQDDQADDNATAKEINLPEGAANFNMGTLIGSYATIAAMLDEAAAVPGVKGIMTVFDNFLVGLDKFGTEIQPPMTSRDALQIAGSHKGQSLSQPPCGKQERPASRGPFLCDCLQSL</sequence>
<evidence type="ECO:0000256" key="2">
    <source>
        <dbReference type="ARBA" id="ARBA00022643"/>
    </source>
</evidence>
<reference evidence="7 8" key="1">
    <citation type="submission" date="2019-03" db="EMBL/GenBank/DDBJ databases">
        <authorList>
            <person name="Zhang S."/>
        </authorList>
    </citation>
    <scope>NUCLEOTIDE SEQUENCE [LARGE SCALE GENOMIC DNA]</scope>
    <source>
        <strain evidence="7 8">S4J41</strain>
    </source>
</reference>
<accession>A0A4V2Z7W4</accession>
<dbReference type="OrthoDB" id="9779442at2"/>
<organism evidence="7 8">
    <name type="scientific">Antarcticimicrobium sediminis</name>
    <dbReference type="NCBI Taxonomy" id="2546227"/>
    <lineage>
        <taxon>Bacteria</taxon>
        <taxon>Pseudomonadati</taxon>
        <taxon>Pseudomonadota</taxon>
        <taxon>Alphaproteobacteria</taxon>
        <taxon>Rhodobacterales</taxon>
        <taxon>Paracoccaceae</taxon>
        <taxon>Antarcticimicrobium</taxon>
    </lineage>
</organism>
<dbReference type="EMBL" id="SMFP01000006">
    <property type="protein sequence ID" value="TDE38056.1"/>
    <property type="molecule type" value="Genomic_DNA"/>
</dbReference>
<evidence type="ECO:0000256" key="4">
    <source>
        <dbReference type="ARBA" id="ARBA00023033"/>
    </source>
</evidence>
<dbReference type="SUPFAM" id="SSF51679">
    <property type="entry name" value="Bacterial luciferase-like"/>
    <property type="match status" value="1"/>
</dbReference>
<dbReference type="PANTHER" id="PTHR42847:SF4">
    <property type="entry name" value="ALKANESULFONATE MONOOXYGENASE-RELATED"/>
    <property type="match status" value="1"/>
</dbReference>
<evidence type="ECO:0000313" key="7">
    <source>
        <dbReference type="EMBL" id="TDE38056.1"/>
    </source>
</evidence>
<keyword evidence="3" id="KW-0560">Oxidoreductase</keyword>
<gene>
    <name evidence="7" type="ORF">E1B25_11025</name>
</gene>
<dbReference type="GO" id="GO:0008726">
    <property type="term" value="F:alkanesulfonate monooxygenase activity"/>
    <property type="evidence" value="ECO:0007669"/>
    <property type="project" value="TreeGrafter"/>
</dbReference>
<keyword evidence="8" id="KW-1185">Reference proteome</keyword>
<evidence type="ECO:0000256" key="1">
    <source>
        <dbReference type="ARBA" id="ARBA00022630"/>
    </source>
</evidence>
<proteinExistence type="predicted"/>
<dbReference type="GO" id="GO:0046306">
    <property type="term" value="P:alkanesulfonate catabolic process"/>
    <property type="evidence" value="ECO:0007669"/>
    <property type="project" value="TreeGrafter"/>
</dbReference>
<dbReference type="Gene3D" id="3.20.20.30">
    <property type="entry name" value="Luciferase-like domain"/>
    <property type="match status" value="1"/>
</dbReference>
<comment type="caution">
    <text evidence="7">The sequence shown here is derived from an EMBL/GenBank/DDBJ whole genome shotgun (WGS) entry which is preliminary data.</text>
</comment>
<keyword evidence="1" id="KW-0285">Flavoprotein</keyword>